<evidence type="ECO:0000313" key="3">
    <source>
        <dbReference type="EMBL" id="KSV59561.1"/>
    </source>
</evidence>
<dbReference type="STRING" id="290052.ASU35_00790"/>
<evidence type="ECO:0000256" key="1">
    <source>
        <dbReference type="ARBA" id="ARBA00023125"/>
    </source>
</evidence>
<feature type="domain" description="HTH cro/C1-type" evidence="2">
    <location>
        <begin position="10"/>
        <end position="64"/>
    </location>
</feature>
<dbReference type="Pfam" id="PF01381">
    <property type="entry name" value="HTH_3"/>
    <property type="match status" value="1"/>
</dbReference>
<dbReference type="EMBL" id="LNAM01000112">
    <property type="protein sequence ID" value="KSV59561.1"/>
    <property type="molecule type" value="Genomic_DNA"/>
</dbReference>
<evidence type="ECO:0000313" key="4">
    <source>
        <dbReference type="Proteomes" id="UP000054874"/>
    </source>
</evidence>
<dbReference type="GO" id="GO:0003677">
    <property type="term" value="F:DNA binding"/>
    <property type="evidence" value="ECO:0007669"/>
    <property type="project" value="UniProtKB-KW"/>
</dbReference>
<dbReference type="OrthoDB" id="1856733at2"/>
<keyword evidence="4" id="KW-1185">Reference proteome</keyword>
<dbReference type="CDD" id="cd00093">
    <property type="entry name" value="HTH_XRE"/>
    <property type="match status" value="1"/>
</dbReference>
<organism evidence="3 4">
    <name type="scientific">Acetivibrio ethanolgignens</name>
    <dbReference type="NCBI Taxonomy" id="290052"/>
    <lineage>
        <taxon>Bacteria</taxon>
        <taxon>Bacillati</taxon>
        <taxon>Bacillota</taxon>
        <taxon>Clostridia</taxon>
        <taxon>Eubacteriales</taxon>
        <taxon>Oscillospiraceae</taxon>
        <taxon>Acetivibrio</taxon>
    </lineage>
</organism>
<proteinExistence type="predicted"/>
<dbReference type="PANTHER" id="PTHR46558:SF11">
    <property type="entry name" value="HTH-TYPE TRANSCRIPTIONAL REGULATOR XRE"/>
    <property type="match status" value="1"/>
</dbReference>
<dbReference type="InterPro" id="IPR010982">
    <property type="entry name" value="Lambda_DNA-bd_dom_sf"/>
</dbReference>
<reference evidence="3 4" key="1">
    <citation type="submission" date="2015-11" db="EMBL/GenBank/DDBJ databases">
        <title>Butyribacter intestini gen. nov., sp. nov., a butyric acid-producing bacterium of the family Lachnospiraceae isolated from the human faeces.</title>
        <authorList>
            <person name="Zou Y."/>
            <person name="Xue W."/>
            <person name="Luo G."/>
            <person name="Lv M."/>
        </authorList>
    </citation>
    <scope>NUCLEOTIDE SEQUENCE [LARGE SCALE GENOMIC DNA]</scope>
    <source>
        <strain evidence="3 4">ACET-33324</strain>
    </source>
</reference>
<evidence type="ECO:0000259" key="2">
    <source>
        <dbReference type="PROSITE" id="PS50943"/>
    </source>
</evidence>
<dbReference type="Gene3D" id="1.10.260.40">
    <property type="entry name" value="lambda repressor-like DNA-binding domains"/>
    <property type="match status" value="1"/>
</dbReference>
<dbReference type="SMART" id="SM00530">
    <property type="entry name" value="HTH_XRE"/>
    <property type="match status" value="1"/>
</dbReference>
<accession>A0A0V8QHK8</accession>
<gene>
    <name evidence="3" type="ORF">ASU35_00790</name>
</gene>
<dbReference type="Proteomes" id="UP000054874">
    <property type="component" value="Unassembled WGS sequence"/>
</dbReference>
<name>A0A0V8QHK8_9FIRM</name>
<dbReference type="InterPro" id="IPR001387">
    <property type="entry name" value="Cro/C1-type_HTH"/>
</dbReference>
<protein>
    <recommendedName>
        <fullName evidence="2">HTH cro/C1-type domain-containing protein</fullName>
    </recommendedName>
</protein>
<dbReference type="RefSeq" id="WP_058352092.1">
    <property type="nucleotide sequence ID" value="NZ_CABMMD010000112.1"/>
</dbReference>
<keyword evidence="1" id="KW-0238">DNA-binding</keyword>
<comment type="caution">
    <text evidence="3">The sequence shown here is derived from an EMBL/GenBank/DDBJ whole genome shotgun (WGS) entry which is preliminary data.</text>
</comment>
<dbReference type="PANTHER" id="PTHR46558">
    <property type="entry name" value="TRACRIPTIONAL REGULATORY PROTEIN-RELATED-RELATED"/>
    <property type="match status" value="1"/>
</dbReference>
<dbReference type="PROSITE" id="PS50943">
    <property type="entry name" value="HTH_CROC1"/>
    <property type="match status" value="1"/>
</dbReference>
<dbReference type="AlphaFoldDB" id="A0A0V8QHK8"/>
<sequence>MDSISLAIRLKGLRQKHHLTQQTLGNYLNISKQGYCHYEKGTRTPDFYILEKLASLYNMSLSELLSPCTAENIPSNEVAETLPSPDNLKLLSPQEQKLLNLFSQLSNEEKEDFVDLISIKIFRKRKNRG</sequence>
<dbReference type="SUPFAM" id="SSF47413">
    <property type="entry name" value="lambda repressor-like DNA-binding domains"/>
    <property type="match status" value="1"/>
</dbReference>